<feature type="transmembrane region" description="Helical" evidence="2">
    <location>
        <begin position="201"/>
        <end position="221"/>
    </location>
</feature>
<feature type="transmembrane region" description="Helical" evidence="2">
    <location>
        <begin position="12"/>
        <end position="45"/>
    </location>
</feature>
<feature type="compositionally biased region" description="Polar residues" evidence="1">
    <location>
        <begin position="544"/>
        <end position="557"/>
    </location>
</feature>
<dbReference type="Pfam" id="PF02338">
    <property type="entry name" value="OTU"/>
    <property type="match status" value="1"/>
</dbReference>
<dbReference type="Proteomes" id="UP000186817">
    <property type="component" value="Unassembled WGS sequence"/>
</dbReference>
<dbReference type="GO" id="GO:0003964">
    <property type="term" value="F:RNA-directed DNA polymerase activity"/>
    <property type="evidence" value="ECO:0007669"/>
    <property type="project" value="UniProtKB-KW"/>
</dbReference>
<evidence type="ECO:0000256" key="1">
    <source>
        <dbReference type="SAM" id="MobiDB-lite"/>
    </source>
</evidence>
<dbReference type="OrthoDB" id="6779903at2759"/>
<feature type="compositionally biased region" description="Low complexity" evidence="1">
    <location>
        <begin position="636"/>
        <end position="645"/>
    </location>
</feature>
<keyword evidence="5" id="KW-1185">Reference proteome</keyword>
<organism evidence="4 5">
    <name type="scientific">Symbiodinium microadriaticum</name>
    <name type="common">Dinoflagellate</name>
    <name type="synonym">Zooxanthella microadriatica</name>
    <dbReference type="NCBI Taxonomy" id="2951"/>
    <lineage>
        <taxon>Eukaryota</taxon>
        <taxon>Sar</taxon>
        <taxon>Alveolata</taxon>
        <taxon>Dinophyceae</taxon>
        <taxon>Suessiales</taxon>
        <taxon>Symbiodiniaceae</taxon>
        <taxon>Symbiodinium</taxon>
    </lineage>
</organism>
<dbReference type="Gene3D" id="3.90.70.80">
    <property type="match status" value="1"/>
</dbReference>
<sequence length="2931" mass="322289">MALCRRRVLSQLPWAAAAVSAAFAIGLLVVHVTFGCAALAAWGYFFGYYVLRSQSSPYPIQIRAFLATALLACTSVVTAAAWLFLGGLDGCRVFDPEMKTSFGYKFDQFWTLLCFRHAANWFLTVIGVYLVLADHPPSTYIRDCIRCLLYLYTSQIVATLGNTWIACAGADGNNDGVRDSFLEGSVNMQATGLGILGNSTIAFYVLITALTNGFVWEYVALTAVDYSSLLNAVGLAIGLVILTGSLKAGEQMGKTLSQFSASSGIRHWSSIRREWSESRKKACQRCAWDEHVKEIAGRRMSVDQLLDFYAKLGPQRTTGELRMTHFDPARSTTTDVVRHVVIPESRCGDTGKALAEVVQSSSRTRCLPSSSSTVRMVTHHWANRFRDLVAAVVADSLGLKRWDSIADELSSGREEALRSRLQGQGALNWEYWICAFCINQEATMLELNGDHVDFGKCESCNCVSHTLSLDRAAWLDAIVCKLRRLIGFAGQRVGEASNPGPKAENGQIAMLISLVQLLIQMVAKLSGNDDVRSLVTQAEAAVNSLQQPAPASEQPRQPQRRVTVENEWQTVSKRRRGKGKGNGADKPSSPELATGGGPNQHVNSGQPLAIAAGAKSGKADSKGGGGRGQNADSSKGKASGKAANGGKAALLPQQLKHDEWGLRPDDWHAKLVPADALPDYVGAGESLLVHVKNREEAEVLQVLASGRGFQSSALIVWRDDEGKLQLPFWQKGRAALHRVSMLKFEVKGVALATLRGARTEQKIKAVPTVVIRMALVQGLASAADWAFANKNLRGFAIGRASMVKDLWGGAVEHKRGPTLVALVRVDTAQVKTLLQKSGVGGLFWEPLSRTVGDKTLVVRWFEANDGEADGDYLQRCLLQKPEWGLVVGRRQLGVRVDQQHEIVVRPWRLSHVPAEWTQDEVATILSDAGLEQVTITGRMSRKGGITWFVRAASKHDVVAIPVQQGSGDTCTLYLLPATPSRQGPANRTPLPRQSTKFEVAQFKVVQKPVDASGDAKATDDQGAAKRLAVSYREVPDGTKLVAIPRDGDCLPASISQAIAWHKGSDKPMPVSRMRAEVIAYMIRKKEFYRGFWDQRDTNDEEGGVADFDAYLLQAAMPSKYWGHLEIAAAAALWNLSVYVVPADAAVAPTKHGTGAFPVALQFERGPERVGHYDVIQPIEKGAPLPAVITNIQEFGEARGGRGGGVEPGQQVLQDAGDNNDGGNREGSEAWTVYTVNSQGQHVPVGRAALVGQPASAVAGASSASVRRASLAAAFSRGARSSVKLGGDELAPASGAVPTLASDAADIANLQDVDEQHIEDGGGAEDADGKKRRLGWSCPIPGCDFVCSGKNWSIRKNLHVRKWHPEQRKQLSLRSYIEEPVEAADDVPVYWRCPVCHKAFTKERKLTDDQLRAWKEAHGARAHPTENQGLFRRRFRKPAGANARKATIAVRAAGLASRLSHIKRGIGEHADVFTVDVPATEAKRRSKSFFVCKRCRYVHHSAKTLESKRCDQVVGLSQQRQALLKRLRAQCEDAALDERLRQGARELADFLEPESAVQERSGTEVLRGNHDVEAVPWPQADRSMGIRYICGRCHRMHARACLFRDGTCTGAKAFAKYRDSWLRELKPWLDDPGYRGKAARAAKQKLGIEDQAAGPAIPAGLATGGACGAQLVLELACEWKLDVLLVQEARLPRDSYGALLNVARNFGWVAYVHSQGRDVHGVVCWGCVTFSRWPLEVISSPGWLPGGRGGLMRLWRPHARPMLLVNLYLPASSKSEAAELLSHLFEHVATLGEDALLMGDYNLTEGDYPIADALACGALRSANEAIHGDSKFPPTHRSPAGRYLNCLDFALHTEQLFIHYKHQVIGPADHDLVFYDVALPVGPLPDRYVLAPACKLQEHKVGAKQWEDSWHQHDDAFSALLERGELDEAWTLLSLTAENTLRCDGSGRRRAQPARPQRALRASTKAPTIQTVFERRCRRLMRRISEAMLRHHDLHQQRRLEHKVWRQAATSGFQATSLPELLLEVTVAADSAAEEGNRQRIESWRERMRLDVNQATRWVTRAVPPALFVDGDWTAPLTPQEKLEEAHGFWSRWWERDGDYDGEATAAFLHSHFPPATPCEESVLELSVEELMAVVRKQRRRATGMDGWAARQLACLPAPFWQCILRLWAAMRRHGRVPTVWKDVRVSLIPKADGSHRPLAISCVLWRTLASATCRRLRDWAGATFPDEIQGGVAGRSINSVHNHLLADLAQATGGRRPLMGIKTDIRKFFDSLRPAQTVDAAVHLGLPSTLASVIRDFYRGQQRYLVNDKVVHRTPIAVYTGLQQGCPFSVALANCVMVFWLHTIKRVSPTVSIKLFIDDRTCWDNSEQAASALQRAAKAGSEVDAHFNVRVHPDKVAAFATTAAARRALSEFSIDLGPVTDSFRLLGVYYTMKRGRVAPDNGELSNLVQVRCERVAKACRHLRMRAMILRSVVVSALTWAACWQQHRVHTRQRWQSHIEKALWAGKVPSRRSRLLSRTVIGGSMLDLEFAAAVVLLRVEWKRRALQLQNVPVQPAPRGWNKLCEKWGWSDGPELQLSTLLGLYSPRWHTIGSLLLAAEHAWQQDLWNQESRTAFEGPLGRRALVLCEHKDVAGLSNRMAFRAATAAAIDGAFLQYMGVPSTCDCGVQAPSAEHLIFHCTGAPPELMQGRSLAERKLLLLAIPFDRVPGSMDVAIDDELLQVLRGALQRDEPILCATDGGCLIKPGMERWQRGAWAVVVKVGAVETVISGLLPGPEQTPAAAERMALAVLGVHVEGTGVHGHVFSDNDAAIRRLRRSWGGDFSGPLAVFWQRVAHGLRGLDASWVPSHGKCPAWQAPAGCDSLEVRRLNSLADAACSRQLKGIERQWWHDVAAYQAASAWTKTALQRLMDVSKPFTDRAVEHYGRFRAQAAL</sequence>
<evidence type="ECO:0000256" key="2">
    <source>
        <dbReference type="SAM" id="Phobius"/>
    </source>
</evidence>
<dbReference type="SUPFAM" id="SSF56672">
    <property type="entry name" value="DNA/RNA polymerases"/>
    <property type="match status" value="1"/>
</dbReference>
<dbReference type="InterPro" id="IPR000477">
    <property type="entry name" value="RT_dom"/>
</dbReference>
<feature type="domain" description="OTU" evidence="3">
    <location>
        <begin position="1038"/>
        <end position="1178"/>
    </location>
</feature>
<gene>
    <name evidence="4" type="ORF">AK812_SmicGene8309</name>
</gene>
<dbReference type="CDD" id="cd22744">
    <property type="entry name" value="OTU"/>
    <property type="match status" value="1"/>
</dbReference>
<keyword evidence="4" id="KW-0695">RNA-directed DNA polymerase</keyword>
<keyword evidence="2" id="KW-0472">Membrane</keyword>
<keyword evidence="4" id="KW-0548">Nucleotidyltransferase</keyword>
<dbReference type="EMBL" id="LSRX01000122">
    <property type="protein sequence ID" value="OLQ08227.1"/>
    <property type="molecule type" value="Genomic_DNA"/>
</dbReference>
<proteinExistence type="predicted"/>
<feature type="transmembrane region" description="Helical" evidence="2">
    <location>
        <begin position="65"/>
        <end position="88"/>
    </location>
</feature>
<feature type="compositionally biased region" description="Low complexity" evidence="1">
    <location>
        <begin position="1952"/>
        <end position="1961"/>
    </location>
</feature>
<dbReference type="InterPro" id="IPR038765">
    <property type="entry name" value="Papain-like_cys_pep_sf"/>
</dbReference>
<keyword evidence="2" id="KW-0812">Transmembrane</keyword>
<dbReference type="SUPFAM" id="SSF54001">
    <property type="entry name" value="Cysteine proteinases"/>
    <property type="match status" value="1"/>
</dbReference>
<accession>A0A1Q9ELF6</accession>
<feature type="region of interest" description="Disordered" evidence="1">
    <location>
        <begin position="1943"/>
        <end position="1964"/>
    </location>
</feature>
<evidence type="ECO:0000313" key="4">
    <source>
        <dbReference type="EMBL" id="OLQ08227.1"/>
    </source>
</evidence>
<dbReference type="InterPro" id="IPR003323">
    <property type="entry name" value="OTU_dom"/>
</dbReference>
<dbReference type="PROSITE" id="PS50802">
    <property type="entry name" value="OTU"/>
    <property type="match status" value="1"/>
</dbReference>
<dbReference type="InterPro" id="IPR043502">
    <property type="entry name" value="DNA/RNA_pol_sf"/>
</dbReference>
<name>A0A1Q9ELF6_SYMMI</name>
<feature type="transmembrane region" description="Helical" evidence="2">
    <location>
        <begin position="228"/>
        <end position="246"/>
    </location>
</feature>
<evidence type="ECO:0000313" key="5">
    <source>
        <dbReference type="Proteomes" id="UP000186817"/>
    </source>
</evidence>
<dbReference type="InterPro" id="IPR036691">
    <property type="entry name" value="Endo/exonu/phosph_ase_sf"/>
</dbReference>
<dbReference type="PANTHER" id="PTHR19446">
    <property type="entry name" value="REVERSE TRANSCRIPTASES"/>
    <property type="match status" value="1"/>
</dbReference>
<reference evidence="4 5" key="1">
    <citation type="submission" date="2016-02" db="EMBL/GenBank/DDBJ databases">
        <title>Genome analysis of coral dinoflagellate symbionts highlights evolutionary adaptations to a symbiotic lifestyle.</title>
        <authorList>
            <person name="Aranda M."/>
            <person name="Li Y."/>
            <person name="Liew Y.J."/>
            <person name="Baumgarten S."/>
            <person name="Simakov O."/>
            <person name="Wilson M."/>
            <person name="Piel J."/>
            <person name="Ashoor H."/>
            <person name="Bougouffa S."/>
            <person name="Bajic V.B."/>
            <person name="Ryu T."/>
            <person name="Ravasi T."/>
            <person name="Bayer T."/>
            <person name="Micklem G."/>
            <person name="Kim H."/>
            <person name="Bhak J."/>
            <person name="Lajeunesse T.C."/>
            <person name="Voolstra C.R."/>
        </authorList>
    </citation>
    <scope>NUCLEOTIDE SEQUENCE [LARGE SCALE GENOMIC DNA]</scope>
    <source>
        <strain evidence="4 5">CCMP2467</strain>
    </source>
</reference>
<dbReference type="Pfam" id="PF00078">
    <property type="entry name" value="RVT_1"/>
    <property type="match status" value="1"/>
</dbReference>
<feature type="transmembrane region" description="Helical" evidence="2">
    <location>
        <begin position="109"/>
        <end position="132"/>
    </location>
</feature>
<keyword evidence="2" id="KW-1133">Transmembrane helix</keyword>
<evidence type="ECO:0000259" key="3">
    <source>
        <dbReference type="PROSITE" id="PS50802"/>
    </source>
</evidence>
<keyword evidence="4" id="KW-0808">Transferase</keyword>
<comment type="caution">
    <text evidence="4">The sequence shown here is derived from an EMBL/GenBank/DDBJ whole genome shotgun (WGS) entry which is preliminary data.</text>
</comment>
<protein>
    <submittedName>
        <fullName evidence="4">LINE-1 reverse transcriptase-like</fullName>
    </submittedName>
</protein>
<dbReference type="SUPFAM" id="SSF56219">
    <property type="entry name" value="DNase I-like"/>
    <property type="match status" value="1"/>
</dbReference>
<dbReference type="InterPro" id="IPR005135">
    <property type="entry name" value="Endo/exonuclease/phosphatase"/>
</dbReference>
<dbReference type="Gene3D" id="3.60.10.10">
    <property type="entry name" value="Endonuclease/exonuclease/phosphatase"/>
    <property type="match status" value="1"/>
</dbReference>
<dbReference type="Pfam" id="PF03372">
    <property type="entry name" value="Exo_endo_phos"/>
    <property type="match status" value="1"/>
</dbReference>
<feature type="region of interest" description="Disordered" evidence="1">
    <location>
        <begin position="544"/>
        <end position="645"/>
    </location>
</feature>